<reference evidence="1 2" key="1">
    <citation type="journal article" date="2020" name="Mol. Biol. Evol.">
        <title>Distinct Expression and Methylation Patterns for Genes with Different Fates following a Single Whole-Genome Duplication in Flowering Plants.</title>
        <authorList>
            <person name="Shi T."/>
            <person name="Rahmani R.S."/>
            <person name="Gugger P.F."/>
            <person name="Wang M."/>
            <person name="Li H."/>
            <person name="Zhang Y."/>
            <person name="Li Z."/>
            <person name="Wang Q."/>
            <person name="Van de Peer Y."/>
            <person name="Marchal K."/>
            <person name="Chen J."/>
        </authorList>
    </citation>
    <scope>NUCLEOTIDE SEQUENCE [LARGE SCALE GENOMIC DNA]</scope>
    <source>
        <tissue evidence="1">Leaf</tissue>
    </source>
</reference>
<keyword evidence="2" id="KW-1185">Reference proteome</keyword>
<dbReference type="Proteomes" id="UP000607653">
    <property type="component" value="Unassembled WGS sequence"/>
</dbReference>
<comment type="caution">
    <text evidence="1">The sequence shown here is derived from an EMBL/GenBank/DDBJ whole genome shotgun (WGS) entry which is preliminary data.</text>
</comment>
<name>A0A822XFZ5_NELNU</name>
<dbReference type="EMBL" id="DUZY01000001">
    <property type="protein sequence ID" value="DAD18021.1"/>
    <property type="molecule type" value="Genomic_DNA"/>
</dbReference>
<evidence type="ECO:0000313" key="2">
    <source>
        <dbReference type="Proteomes" id="UP000607653"/>
    </source>
</evidence>
<dbReference type="AlphaFoldDB" id="A0A822XFZ5"/>
<evidence type="ECO:0000313" key="1">
    <source>
        <dbReference type="EMBL" id="DAD18021.1"/>
    </source>
</evidence>
<accession>A0A822XFZ5</accession>
<proteinExistence type="predicted"/>
<protein>
    <submittedName>
        <fullName evidence="1">Uncharacterized protein</fullName>
    </submittedName>
</protein>
<gene>
    <name evidence="1" type="ORF">HUJ06_019484</name>
</gene>
<organism evidence="1 2">
    <name type="scientific">Nelumbo nucifera</name>
    <name type="common">Sacred lotus</name>
    <dbReference type="NCBI Taxonomy" id="4432"/>
    <lineage>
        <taxon>Eukaryota</taxon>
        <taxon>Viridiplantae</taxon>
        <taxon>Streptophyta</taxon>
        <taxon>Embryophyta</taxon>
        <taxon>Tracheophyta</taxon>
        <taxon>Spermatophyta</taxon>
        <taxon>Magnoliopsida</taxon>
        <taxon>Proteales</taxon>
        <taxon>Nelumbonaceae</taxon>
        <taxon>Nelumbo</taxon>
    </lineage>
</organism>
<sequence>MWSVEWEHMEKILGNRSQRENPSLSQIAFSLYHYINKKYIPHITSAATPMAQCHGFIESLIPDYS</sequence>